<organism evidence="1 2">
    <name type="scientific">Williamsia limnetica</name>
    <dbReference type="NCBI Taxonomy" id="882452"/>
    <lineage>
        <taxon>Bacteria</taxon>
        <taxon>Bacillati</taxon>
        <taxon>Actinomycetota</taxon>
        <taxon>Actinomycetes</taxon>
        <taxon>Mycobacteriales</taxon>
        <taxon>Nocardiaceae</taxon>
        <taxon>Williamsia</taxon>
    </lineage>
</organism>
<evidence type="ECO:0000313" key="1">
    <source>
        <dbReference type="EMBL" id="PYE13017.1"/>
    </source>
</evidence>
<gene>
    <name evidence="1" type="ORF">DFR67_119127</name>
</gene>
<sequence>MPHVITQPCCNDASCIRVCPVNYTRRALHQPRSPRERIAPLIAGRGANRIDADGWNRIDNAEKSAGRTQGRRRVKLVRIQDFRRCSCTLITRIALPQPLRSQPSFAAHYRGKTDTHLPARAPVQCARRFNLKLRFSPPCAAGWARDAFSRGSGSSRWRRSAPGDRAHQRWECRPLGTNCYPVEENDASSRFPIQVRISSVVSDVPKRAGGTVLDDNLGAGLWHTAVGLIVAKHAPGPHLWQRHKGFLPKAE</sequence>
<accession>A0A318RI25</accession>
<dbReference type="Proteomes" id="UP000247591">
    <property type="component" value="Unassembled WGS sequence"/>
</dbReference>
<dbReference type="Gene3D" id="3.40.50.720">
    <property type="entry name" value="NAD(P)-binding Rossmann-like Domain"/>
    <property type="match status" value="1"/>
</dbReference>
<keyword evidence="2" id="KW-1185">Reference proteome</keyword>
<dbReference type="EMBL" id="QJSP01000019">
    <property type="protein sequence ID" value="PYE13017.1"/>
    <property type="molecule type" value="Genomic_DNA"/>
</dbReference>
<evidence type="ECO:0000313" key="2">
    <source>
        <dbReference type="Proteomes" id="UP000247591"/>
    </source>
</evidence>
<dbReference type="AlphaFoldDB" id="A0A318RI25"/>
<proteinExistence type="predicted"/>
<protein>
    <submittedName>
        <fullName evidence="1">Uncharacterized protein</fullName>
    </submittedName>
</protein>
<comment type="caution">
    <text evidence="1">The sequence shown here is derived from an EMBL/GenBank/DDBJ whole genome shotgun (WGS) entry which is preliminary data.</text>
</comment>
<reference evidence="1 2" key="1">
    <citation type="submission" date="2018-06" db="EMBL/GenBank/DDBJ databases">
        <title>Genomic Encyclopedia of Type Strains, Phase IV (KMG-IV): sequencing the most valuable type-strain genomes for metagenomic binning, comparative biology and taxonomic classification.</title>
        <authorList>
            <person name="Goeker M."/>
        </authorList>
    </citation>
    <scope>NUCLEOTIDE SEQUENCE [LARGE SCALE GENOMIC DNA]</scope>
    <source>
        <strain evidence="1 2">DSM 45521</strain>
    </source>
</reference>
<name>A0A318RI25_WILLI</name>